<dbReference type="Pfam" id="PF04471">
    <property type="entry name" value="Mrr_cat"/>
    <property type="match status" value="1"/>
</dbReference>
<dbReference type="GO" id="GO:0016787">
    <property type="term" value="F:hydrolase activity"/>
    <property type="evidence" value="ECO:0007669"/>
    <property type="project" value="UniProtKB-KW"/>
</dbReference>
<keyword evidence="2" id="KW-0255">Endonuclease</keyword>
<reference evidence="2 3" key="1">
    <citation type="submission" date="2021-04" db="EMBL/GenBank/DDBJ databases">
        <title>Description of novel Flavobacterium sp. F-328.</title>
        <authorList>
            <person name="Saticioglu I.B."/>
        </authorList>
    </citation>
    <scope>NUCLEOTIDE SEQUENCE [LARGE SCALE GENOMIC DNA]</scope>
    <source>
        <strain evidence="2 3">F-328</strain>
    </source>
</reference>
<accession>A0ABS5D5Y2</accession>
<proteinExistence type="predicted"/>
<organism evidence="2 3">
    <name type="scientific">Flavobacterium erciyesense</name>
    <dbReference type="NCBI Taxonomy" id="2825842"/>
    <lineage>
        <taxon>Bacteria</taxon>
        <taxon>Pseudomonadati</taxon>
        <taxon>Bacteroidota</taxon>
        <taxon>Flavobacteriia</taxon>
        <taxon>Flavobacteriales</taxon>
        <taxon>Flavobacteriaceae</taxon>
        <taxon>Flavobacterium</taxon>
    </lineage>
</organism>
<protein>
    <submittedName>
        <fullName evidence="2">Restriction endonuclease</fullName>
        <ecNumber evidence="2">3.1.21.-</ecNumber>
    </submittedName>
</protein>
<comment type="caution">
    <text evidence="2">The sequence shown here is derived from an EMBL/GenBank/DDBJ whole genome shotgun (WGS) entry which is preliminary data.</text>
</comment>
<dbReference type="InterPro" id="IPR011335">
    <property type="entry name" value="Restrct_endonuc-II-like"/>
</dbReference>
<sequence length="319" mass="36815">MNQTDTFHYPPELFELLVETIPILNRSKKSVILFFRGAGIADKLLKDLSDKLDSNKDSINKYEIARTILTRINEKTDAYIRERRELLKRVVEFESFTNCWETDQYKAKGLVAEIRNIVNVKDTFTRMKQEKENAQAKHSEDYNKKVAEIKKRTEQIELTKKDFYGLFSITNPQERGKKLEGVLNSLFSIYGILVREAFARKGDNGEGIIEQIDGVIEIDNQIYLVEMKWKKDKIGSEDIFAHLGRIYHRTSAQGIFISASGFSDSGIIASKEALVNKAILVLTDLEEFINILENEKDLTQYFKAKIRKAIIDKEPYSKP</sequence>
<keyword evidence="2" id="KW-0378">Hydrolase</keyword>
<dbReference type="GO" id="GO:0004519">
    <property type="term" value="F:endonuclease activity"/>
    <property type="evidence" value="ECO:0007669"/>
    <property type="project" value="UniProtKB-KW"/>
</dbReference>
<keyword evidence="2" id="KW-0540">Nuclease</keyword>
<dbReference type="EC" id="3.1.21.-" evidence="2"/>
<dbReference type="InterPro" id="IPR007560">
    <property type="entry name" value="Restrct_endonuc_IV_Mrr"/>
</dbReference>
<dbReference type="EMBL" id="JAGPXB010000012">
    <property type="protein sequence ID" value="MBQ0909435.1"/>
    <property type="molecule type" value="Genomic_DNA"/>
</dbReference>
<gene>
    <name evidence="2" type="ORF">KBJ98_12035</name>
</gene>
<evidence type="ECO:0000259" key="1">
    <source>
        <dbReference type="Pfam" id="PF04471"/>
    </source>
</evidence>
<feature type="domain" description="Restriction endonuclease type IV Mrr" evidence="1">
    <location>
        <begin position="176"/>
        <end position="291"/>
    </location>
</feature>
<dbReference type="Proteomes" id="UP000679008">
    <property type="component" value="Unassembled WGS sequence"/>
</dbReference>
<dbReference type="SUPFAM" id="SSF52980">
    <property type="entry name" value="Restriction endonuclease-like"/>
    <property type="match status" value="1"/>
</dbReference>
<evidence type="ECO:0000313" key="3">
    <source>
        <dbReference type="Proteomes" id="UP000679008"/>
    </source>
</evidence>
<keyword evidence="3" id="KW-1185">Reference proteome</keyword>
<evidence type="ECO:0000313" key="2">
    <source>
        <dbReference type="EMBL" id="MBQ0909435.1"/>
    </source>
</evidence>
<name>A0ABS5D5Y2_9FLAO</name>